<evidence type="ECO:0000256" key="1">
    <source>
        <dbReference type="ARBA" id="ARBA00000799"/>
    </source>
</evidence>
<dbReference type="AlphaFoldDB" id="A0ABD6FJY6"/>
<dbReference type="NCBIfam" id="TIGR00543">
    <property type="entry name" value="isochor_syn"/>
    <property type="match status" value="1"/>
</dbReference>
<name>A0ABD6FJY6_9PSEU</name>
<keyword evidence="4 7" id="KW-0413">Isomerase</keyword>
<evidence type="ECO:0000256" key="3">
    <source>
        <dbReference type="ARBA" id="ARBA00012824"/>
    </source>
</evidence>
<comment type="similarity">
    <text evidence="2">Belongs to the isochorismate synthase family.</text>
</comment>
<comment type="caution">
    <text evidence="7">The sequence shown here is derived from an EMBL/GenBank/DDBJ whole genome shotgun (WGS) entry which is preliminary data.</text>
</comment>
<evidence type="ECO:0000256" key="5">
    <source>
        <dbReference type="ARBA" id="ARBA00041564"/>
    </source>
</evidence>
<dbReference type="InterPro" id="IPR005801">
    <property type="entry name" value="ADC_synthase"/>
</dbReference>
<dbReference type="PANTHER" id="PTHR42839">
    <property type="entry name" value="ISOCHORISMATE SYNTHASE ENTC"/>
    <property type="match status" value="1"/>
</dbReference>
<evidence type="ECO:0000313" key="8">
    <source>
        <dbReference type="Proteomes" id="UP000249324"/>
    </source>
</evidence>
<dbReference type="Pfam" id="PF00425">
    <property type="entry name" value="Chorismate_bind"/>
    <property type="match status" value="1"/>
</dbReference>
<dbReference type="GO" id="GO:0008909">
    <property type="term" value="F:isochorismate synthase activity"/>
    <property type="evidence" value="ECO:0007669"/>
    <property type="project" value="UniProtKB-EC"/>
</dbReference>
<evidence type="ECO:0000259" key="6">
    <source>
        <dbReference type="Pfam" id="PF00425"/>
    </source>
</evidence>
<evidence type="ECO:0000313" key="7">
    <source>
        <dbReference type="EMBL" id="MFO7194326.1"/>
    </source>
</evidence>
<dbReference type="EC" id="5.4.4.2" evidence="3"/>
<feature type="domain" description="Chorismate-utilising enzyme C-terminal" evidence="6">
    <location>
        <begin position="116"/>
        <end position="375"/>
    </location>
</feature>
<comment type="catalytic activity">
    <reaction evidence="1">
        <text>chorismate = isochorismate</text>
        <dbReference type="Rhea" id="RHEA:18985"/>
        <dbReference type="ChEBI" id="CHEBI:29748"/>
        <dbReference type="ChEBI" id="CHEBI:29780"/>
        <dbReference type="EC" id="5.4.4.2"/>
    </reaction>
</comment>
<organism evidence="7 8">
    <name type="scientific">Thermocrispum agreste</name>
    <dbReference type="NCBI Taxonomy" id="37925"/>
    <lineage>
        <taxon>Bacteria</taxon>
        <taxon>Bacillati</taxon>
        <taxon>Actinomycetota</taxon>
        <taxon>Actinomycetes</taxon>
        <taxon>Pseudonocardiales</taxon>
        <taxon>Pseudonocardiaceae</taxon>
        <taxon>Thermocrispum</taxon>
    </lineage>
</organism>
<evidence type="ECO:0000256" key="4">
    <source>
        <dbReference type="ARBA" id="ARBA00023235"/>
    </source>
</evidence>
<gene>
    <name evidence="7" type="ORF">DIU77_018985</name>
</gene>
<dbReference type="InterPro" id="IPR015890">
    <property type="entry name" value="Chorismate_C"/>
</dbReference>
<reference evidence="7 8" key="1">
    <citation type="journal article" date="2021" name="BMC Genomics">
        <title>Genome-resolved metagenome and metatranscriptome analyses of thermophilic composting reveal key bacterial players and their metabolic interactions.</title>
        <authorList>
            <person name="Braga L.P.P."/>
            <person name="Pereira R.V."/>
            <person name="Martins L.F."/>
            <person name="Moura L.M.S."/>
            <person name="Sanchez F.B."/>
            <person name="Patane J.S.L."/>
            <person name="da Silva A.M."/>
            <person name="Setubal J.C."/>
        </authorList>
    </citation>
    <scope>NUCLEOTIDE SEQUENCE [LARGE SCALE GENOMIC DNA]</scope>
    <source>
        <strain evidence="7">ZC4RG45</strain>
    </source>
</reference>
<dbReference type="EMBL" id="QGUI02000439">
    <property type="protein sequence ID" value="MFO7194326.1"/>
    <property type="molecule type" value="Genomic_DNA"/>
</dbReference>
<accession>A0ABD6FJY6</accession>
<dbReference type="InterPro" id="IPR004561">
    <property type="entry name" value="IsoChor_synthase"/>
</dbReference>
<proteinExistence type="inferred from homology"/>
<evidence type="ECO:0000256" key="2">
    <source>
        <dbReference type="ARBA" id="ARBA00005297"/>
    </source>
</evidence>
<dbReference type="SUPFAM" id="SSF56322">
    <property type="entry name" value="ADC synthase"/>
    <property type="match status" value="1"/>
</dbReference>
<dbReference type="Proteomes" id="UP000249324">
    <property type="component" value="Unassembled WGS sequence"/>
</dbReference>
<dbReference type="Gene3D" id="3.60.120.10">
    <property type="entry name" value="Anthranilate synthase"/>
    <property type="match status" value="1"/>
</dbReference>
<protein>
    <recommendedName>
        <fullName evidence="3">isochorismate synthase</fullName>
        <ecNumber evidence="3">5.4.4.2</ecNumber>
    </recommendedName>
    <alternativeName>
        <fullName evidence="5">Isochorismate mutase</fullName>
    </alternativeName>
</protein>
<dbReference type="PANTHER" id="PTHR42839:SF2">
    <property type="entry name" value="ISOCHORISMATE SYNTHASE ENTC"/>
    <property type="match status" value="1"/>
</dbReference>
<sequence length="389" mass="40354">MTDTARAEVTDPAKLLDGYRAGEFAFATPERTLLAVGADRELTGTDVVALDDALPAEFATAATPIAVGVLPFGDSAPARLTIPSHFHCTGPAHAAMAGRPDRVLSAPARMIAVPSEQQHQEAVAEAVRLLRQGQLNKVVLARALDVTFHAPVDPAALLHNLVSGNPTGFTFAAPLPGPRSATLIGSTPELLVRRVGNRVFAHPHAGTAPRSSDPVEDADNAARLVASSKERTEHALVVEAVVEALRPFCRSMSVPAEPSLTSTPAVWHLGTAITGELSESGSDASALRLAAALHPTPAVCGTPTAAARELAEKLEPFDRDYYAGAVGWVDAAGDGEWAVSIRCAEVDGERMRLYAGGGIVAASDPAAELAETSAKFATLLRALGITATA</sequence>